<gene>
    <name evidence="2" type="ordered locus">DSC_00305</name>
</gene>
<feature type="domain" description="DUF403" evidence="1">
    <location>
        <begin position="1"/>
        <end position="311"/>
    </location>
</feature>
<dbReference type="KEGG" id="psd:DSC_00305"/>
<reference evidence="2 3" key="1">
    <citation type="journal article" date="2012" name="J. Bacteriol.">
        <title>Complete Genome Sequence of the BTEX-Degrading Bacterium Pseudoxanthomonas spadix BD-a59.</title>
        <authorList>
            <person name="Lee S.H."/>
            <person name="Jin H.M."/>
            <person name="Lee H.J."/>
            <person name="Kim J.M."/>
            <person name="Jeon C.O."/>
        </authorList>
    </citation>
    <scope>NUCLEOTIDE SEQUENCE [LARGE SCALE GENOMIC DNA]</scope>
    <source>
        <strain evidence="2 3">BD-a59</strain>
    </source>
</reference>
<protein>
    <recommendedName>
        <fullName evidence="1">DUF403 domain-containing protein</fullName>
    </recommendedName>
</protein>
<dbReference type="InterPro" id="IPR007296">
    <property type="entry name" value="DUF403"/>
</dbReference>
<evidence type="ECO:0000313" key="2">
    <source>
        <dbReference type="EMBL" id="AER54714.1"/>
    </source>
</evidence>
<dbReference type="Proteomes" id="UP000005870">
    <property type="component" value="Chromosome"/>
</dbReference>
<evidence type="ECO:0000259" key="1">
    <source>
        <dbReference type="Pfam" id="PF04168"/>
    </source>
</evidence>
<dbReference type="PANTHER" id="PTHR34595:SF7">
    <property type="entry name" value="SLL1039 PROTEIN"/>
    <property type="match status" value="1"/>
</dbReference>
<dbReference type="OrthoDB" id="9803532at2"/>
<dbReference type="RefSeq" id="WP_014162035.1">
    <property type="nucleotide sequence ID" value="NC_016147.2"/>
</dbReference>
<proteinExistence type="predicted"/>
<dbReference type="PANTHER" id="PTHR34595">
    <property type="entry name" value="BLR5612 PROTEIN"/>
    <property type="match status" value="1"/>
</dbReference>
<dbReference type="Pfam" id="PF04168">
    <property type="entry name" value="Alpha-E"/>
    <property type="match status" value="1"/>
</dbReference>
<dbReference type="EMBL" id="CP003093">
    <property type="protein sequence ID" value="AER54714.1"/>
    <property type="molecule type" value="Genomic_DNA"/>
</dbReference>
<accession>G7US45</accession>
<organism evidence="2 3">
    <name type="scientific">Pseudoxanthomonas spadix (strain BD-a59)</name>
    <dbReference type="NCBI Taxonomy" id="1045855"/>
    <lineage>
        <taxon>Bacteria</taxon>
        <taxon>Pseudomonadati</taxon>
        <taxon>Pseudomonadota</taxon>
        <taxon>Gammaproteobacteria</taxon>
        <taxon>Lysobacterales</taxon>
        <taxon>Lysobacteraceae</taxon>
        <taxon>Pseudoxanthomonas</taxon>
    </lineage>
</organism>
<keyword evidence="3" id="KW-1185">Reference proteome</keyword>
<dbReference type="STRING" id="1045855.DSC_00305"/>
<dbReference type="AlphaFoldDB" id="G7US45"/>
<name>G7US45_PSEUP</name>
<sequence length="313" mass="35519">MLSRVADNLYWFSRYIRRAENTARLVGVGSMLQLDLPRSVRFSWRPMIDTVGSGEIFTALHPDAGTDVADAEVVRFLLLDEQNPSSLTVSISGAREILRSIRDTLPQEVWEAVNDLHLYLGGSGERALQRRYRLEFITRVVDGCLKVSGLLSANVSRDIGYQFLRLGTGIEQADMTTRIIDAGASGLITPRSEEDREAFRNMQWMAVLRSLAAYQMYRRHIRQRVSGEHALRFLLQNTEFPRSVQFCLARIQHVLPTMPPRPGVDRHLNRVVGMLRNADPVWLAAHDPAAFMDEIQVHLSNLHGAVVEGYFYN</sequence>
<dbReference type="InterPro" id="IPR051680">
    <property type="entry name" value="ATP-dep_Glu-Cys_Ligase-2"/>
</dbReference>
<evidence type="ECO:0000313" key="3">
    <source>
        <dbReference type="Proteomes" id="UP000005870"/>
    </source>
</evidence>
<dbReference type="HOGENOM" id="CLU_071567_1_0_6"/>
<dbReference type="eggNOG" id="COG2307">
    <property type="taxonomic scope" value="Bacteria"/>
</dbReference>